<dbReference type="PANTHER" id="PTHR10772:SF63">
    <property type="entry name" value="20 KDA CHAPERONIN, CHLOROPLASTIC"/>
    <property type="match status" value="1"/>
</dbReference>
<dbReference type="Proteomes" id="UP000265515">
    <property type="component" value="Unassembled WGS sequence"/>
</dbReference>
<evidence type="ECO:0000256" key="2">
    <source>
        <dbReference type="ARBA" id="ARBA00023186"/>
    </source>
</evidence>
<dbReference type="STRING" id="69332.A0A388KHA8"/>
<dbReference type="InterPro" id="IPR011032">
    <property type="entry name" value="GroES-like_sf"/>
</dbReference>
<accession>A0A388KHA8</accession>
<dbReference type="GO" id="GO:0051082">
    <property type="term" value="F:unfolded protein binding"/>
    <property type="evidence" value="ECO:0007669"/>
    <property type="project" value="TreeGrafter"/>
</dbReference>
<dbReference type="GO" id="GO:0051087">
    <property type="term" value="F:protein-folding chaperone binding"/>
    <property type="evidence" value="ECO:0007669"/>
    <property type="project" value="TreeGrafter"/>
</dbReference>
<dbReference type="PANTHER" id="PTHR10772">
    <property type="entry name" value="10 KDA HEAT SHOCK PROTEIN"/>
    <property type="match status" value="1"/>
</dbReference>
<dbReference type="FunFam" id="2.30.33.40:FF:000001">
    <property type="entry name" value="10 kDa chaperonin"/>
    <property type="match status" value="2"/>
</dbReference>
<dbReference type="GO" id="GO:0044183">
    <property type="term" value="F:protein folding chaperone"/>
    <property type="evidence" value="ECO:0007669"/>
    <property type="project" value="InterPro"/>
</dbReference>
<dbReference type="GO" id="GO:0046872">
    <property type="term" value="F:metal ion binding"/>
    <property type="evidence" value="ECO:0007669"/>
    <property type="project" value="TreeGrafter"/>
</dbReference>
<dbReference type="InterPro" id="IPR018369">
    <property type="entry name" value="Chaprnonin_Cpn10_CS"/>
</dbReference>
<dbReference type="PRINTS" id="PR00297">
    <property type="entry name" value="CHAPERONIN10"/>
</dbReference>
<protein>
    <recommendedName>
        <fullName evidence="4">20 kDa chaperonin, chloroplastic</fullName>
    </recommendedName>
    <alternativeName>
        <fullName evidence="3">Chaperonin 10</fullName>
    </alternativeName>
    <alternativeName>
        <fullName evidence="5">Protein Cpn21</fullName>
    </alternativeName>
</protein>
<evidence type="ECO:0000256" key="6">
    <source>
        <dbReference type="RuleBase" id="RU003479"/>
    </source>
</evidence>
<dbReference type="CDD" id="cd00320">
    <property type="entry name" value="cpn10"/>
    <property type="match status" value="2"/>
</dbReference>
<dbReference type="GO" id="GO:0009507">
    <property type="term" value="C:chloroplast"/>
    <property type="evidence" value="ECO:0007669"/>
    <property type="project" value="TreeGrafter"/>
</dbReference>
<evidence type="ECO:0000313" key="8">
    <source>
        <dbReference type="Proteomes" id="UP000265515"/>
    </source>
</evidence>
<dbReference type="Gramene" id="GBG69363">
    <property type="protein sequence ID" value="GBG69363"/>
    <property type="gene ID" value="CBR_g4057"/>
</dbReference>
<dbReference type="Pfam" id="PF00166">
    <property type="entry name" value="Cpn10"/>
    <property type="match status" value="2"/>
</dbReference>
<dbReference type="GO" id="GO:0005524">
    <property type="term" value="F:ATP binding"/>
    <property type="evidence" value="ECO:0007669"/>
    <property type="project" value="InterPro"/>
</dbReference>
<dbReference type="SMART" id="SM00883">
    <property type="entry name" value="Cpn10"/>
    <property type="match status" value="2"/>
</dbReference>
<dbReference type="PROSITE" id="PS00681">
    <property type="entry name" value="CHAPERONINS_CPN10"/>
    <property type="match status" value="1"/>
</dbReference>
<dbReference type="SUPFAM" id="SSF50129">
    <property type="entry name" value="GroES-like"/>
    <property type="match status" value="2"/>
</dbReference>
<dbReference type="Gene3D" id="2.30.33.40">
    <property type="entry name" value="GroES chaperonin"/>
    <property type="match status" value="2"/>
</dbReference>
<dbReference type="NCBIfam" id="NF001531">
    <property type="entry name" value="PRK00364.2-2"/>
    <property type="match status" value="1"/>
</dbReference>
<evidence type="ECO:0000313" key="7">
    <source>
        <dbReference type="EMBL" id="GBG69363.1"/>
    </source>
</evidence>
<dbReference type="InterPro" id="IPR020818">
    <property type="entry name" value="Chaperonin_GroES"/>
</dbReference>
<evidence type="ECO:0000256" key="3">
    <source>
        <dbReference type="ARBA" id="ARBA00031971"/>
    </source>
</evidence>
<evidence type="ECO:0000256" key="5">
    <source>
        <dbReference type="ARBA" id="ARBA00079398"/>
    </source>
</evidence>
<dbReference type="HAMAP" id="MF_00580">
    <property type="entry name" value="CH10"/>
    <property type="match status" value="2"/>
</dbReference>
<comment type="caution">
    <text evidence="7">The sequence shown here is derived from an EMBL/GenBank/DDBJ whole genome shotgun (WGS) entry which is preliminary data.</text>
</comment>
<dbReference type="EMBL" id="BFEA01000113">
    <property type="protein sequence ID" value="GBG69363.1"/>
    <property type="molecule type" value="Genomic_DNA"/>
</dbReference>
<comment type="similarity">
    <text evidence="1 6">Belongs to the GroES chaperonin family.</text>
</comment>
<reference evidence="7 8" key="1">
    <citation type="journal article" date="2018" name="Cell">
        <title>The Chara Genome: Secondary Complexity and Implications for Plant Terrestrialization.</title>
        <authorList>
            <person name="Nishiyama T."/>
            <person name="Sakayama H."/>
            <person name="Vries J.D."/>
            <person name="Buschmann H."/>
            <person name="Saint-Marcoux D."/>
            <person name="Ullrich K.K."/>
            <person name="Haas F.B."/>
            <person name="Vanderstraeten L."/>
            <person name="Becker D."/>
            <person name="Lang D."/>
            <person name="Vosolsobe S."/>
            <person name="Rombauts S."/>
            <person name="Wilhelmsson P.K.I."/>
            <person name="Janitza P."/>
            <person name="Kern R."/>
            <person name="Heyl A."/>
            <person name="Rumpler F."/>
            <person name="Villalobos L.I.A.C."/>
            <person name="Clay J.M."/>
            <person name="Skokan R."/>
            <person name="Toyoda A."/>
            <person name="Suzuki Y."/>
            <person name="Kagoshima H."/>
            <person name="Schijlen E."/>
            <person name="Tajeshwar N."/>
            <person name="Catarino B."/>
            <person name="Hetherington A.J."/>
            <person name="Saltykova A."/>
            <person name="Bonnot C."/>
            <person name="Breuninger H."/>
            <person name="Symeonidi A."/>
            <person name="Radhakrishnan G.V."/>
            <person name="Van Nieuwerburgh F."/>
            <person name="Deforce D."/>
            <person name="Chang C."/>
            <person name="Karol K.G."/>
            <person name="Hedrich R."/>
            <person name="Ulvskov P."/>
            <person name="Glockner G."/>
            <person name="Delwiche C.F."/>
            <person name="Petrasek J."/>
            <person name="Van de Peer Y."/>
            <person name="Friml J."/>
            <person name="Beilby M."/>
            <person name="Dolan L."/>
            <person name="Kohara Y."/>
            <person name="Sugano S."/>
            <person name="Fujiyama A."/>
            <person name="Delaux P.-M."/>
            <person name="Quint M."/>
            <person name="TheiBen G."/>
            <person name="Hagemann M."/>
            <person name="Harholt J."/>
            <person name="Dunand C."/>
            <person name="Zachgo S."/>
            <person name="Langdale J."/>
            <person name="Maumus F."/>
            <person name="Straeten D.V.D."/>
            <person name="Gould S.B."/>
            <person name="Rensing S.A."/>
        </authorList>
    </citation>
    <scope>NUCLEOTIDE SEQUENCE [LARGE SCALE GENOMIC DNA]</scope>
    <source>
        <strain evidence="7 8">S276</strain>
    </source>
</reference>
<dbReference type="OMA" id="DIRVNDY"/>
<evidence type="ECO:0000256" key="4">
    <source>
        <dbReference type="ARBA" id="ARBA00073031"/>
    </source>
</evidence>
<proteinExistence type="inferred from homology"/>
<gene>
    <name evidence="7" type="ORF">CBR_g4057</name>
</gene>
<sequence>MAAVAVTSASSSAVKAVAAAIASPKNPSSHKAGGSSVSFPGTCGGHSLCHRSRSRSCSRWSFAVRAATTITKFKTLTPMGDRILVKVKSAEEKSIGGILLPTSVQSKPTGGEVVAVGDGRLVGDKKVAVSIESGTNVVYAKYAGSEVEFNGQDHVLVKEDEVVGVMVSDDVKDMKPLGDRVLIKLAEAEEKTAGGVLLTESTKEKPSIGKVVAVGPGQIAEDGSRRPLDVGVGDNVMYSKYAGQEYKSADGTQYVVVRAGDIMALMS</sequence>
<dbReference type="AlphaFoldDB" id="A0A388KHA8"/>
<dbReference type="GO" id="GO:0005739">
    <property type="term" value="C:mitochondrion"/>
    <property type="evidence" value="ECO:0007669"/>
    <property type="project" value="TreeGrafter"/>
</dbReference>
<keyword evidence="2 6" id="KW-0143">Chaperone</keyword>
<organism evidence="7 8">
    <name type="scientific">Chara braunii</name>
    <name type="common">Braun's stonewort</name>
    <dbReference type="NCBI Taxonomy" id="69332"/>
    <lineage>
        <taxon>Eukaryota</taxon>
        <taxon>Viridiplantae</taxon>
        <taxon>Streptophyta</taxon>
        <taxon>Charophyceae</taxon>
        <taxon>Charales</taxon>
        <taxon>Characeae</taxon>
        <taxon>Chara</taxon>
    </lineage>
</organism>
<name>A0A388KHA8_CHABU</name>
<dbReference type="OrthoDB" id="184876at2759"/>
<evidence type="ECO:0000256" key="1">
    <source>
        <dbReference type="ARBA" id="ARBA00006975"/>
    </source>
</evidence>
<dbReference type="InterPro" id="IPR037124">
    <property type="entry name" value="Chaperonin_GroES_sf"/>
</dbReference>
<keyword evidence="8" id="KW-1185">Reference proteome</keyword>